<feature type="region of interest" description="Disordered" evidence="1">
    <location>
        <begin position="34"/>
        <end position="88"/>
    </location>
</feature>
<protein>
    <recommendedName>
        <fullName evidence="5">PE-PGRS family protein</fullName>
    </recommendedName>
</protein>
<dbReference type="RefSeq" id="WP_272092834.1">
    <property type="nucleotide sequence ID" value="NZ_JAQNDK010000001.1"/>
</dbReference>
<reference evidence="3 4" key="1">
    <citation type="submission" date="2023-01" db="EMBL/GenBank/DDBJ databases">
        <title>Minimal conservation of predation-associated metabolite biosynthetic gene clusters underscores biosynthetic potential of Myxococcota including descriptions for ten novel species: Archangium lansinium sp. nov., Myxococcus landrumus sp. nov., Nannocystis bai.</title>
        <authorList>
            <person name="Ahearne A."/>
            <person name="Stevens C."/>
            <person name="Dowd S."/>
        </authorList>
    </citation>
    <scope>NUCLEOTIDE SEQUENCE [LARGE SCALE GENOMIC DNA]</scope>
    <source>
        <strain evidence="3 4">WIWO2</strain>
    </source>
</reference>
<sequence length="329" mass="31988">MNAVGRRLAEFLGSLAAALIAAAGCSAGGDAAGTGGAAGSGATGGASATGGSATAGAPGTGGGPAADASGTAGGSETEGSTAAMGGISETAGGAGNGGAGGAAGAGGAGTAGAAPTGGTGGAFPVGDEFEGSALSPDWTVLRPDLADVVVSGGALSLTPHRGALWYQASQGVLVYKLVTGDFKVTATVHARRASNRDQTPNQFADVGGLMGRNPSGSSENYVLGVVGYAEMNQLAVEHKSTTNSRSTYGETAFTADAELRLCRTGATFTIYYRHPGDTGWPTSVAPITRADLPATLQVGMIAYTGVPSPDYVSMFDHITFEPVGAGCDR</sequence>
<dbReference type="Gene3D" id="2.60.120.200">
    <property type="match status" value="1"/>
</dbReference>
<feature type="compositionally biased region" description="Low complexity" evidence="1">
    <location>
        <begin position="65"/>
        <end position="83"/>
    </location>
</feature>
<dbReference type="EMBL" id="JAQNDK010000001">
    <property type="protein sequence ID" value="MDC0676127.1"/>
    <property type="molecule type" value="Genomic_DNA"/>
</dbReference>
<evidence type="ECO:0000256" key="1">
    <source>
        <dbReference type="SAM" id="MobiDB-lite"/>
    </source>
</evidence>
<feature type="compositionally biased region" description="Gly residues" evidence="1">
    <location>
        <begin position="34"/>
        <end position="48"/>
    </location>
</feature>
<comment type="caution">
    <text evidence="3">The sequence shown here is derived from an EMBL/GenBank/DDBJ whole genome shotgun (WGS) entry which is preliminary data.</text>
</comment>
<evidence type="ECO:0008006" key="5">
    <source>
        <dbReference type="Google" id="ProtNLM"/>
    </source>
</evidence>
<organism evidence="3 4">
    <name type="scientific">Sorangium atrum</name>
    <dbReference type="NCBI Taxonomy" id="2995308"/>
    <lineage>
        <taxon>Bacteria</taxon>
        <taxon>Pseudomonadati</taxon>
        <taxon>Myxococcota</taxon>
        <taxon>Polyangia</taxon>
        <taxon>Polyangiales</taxon>
        <taxon>Polyangiaceae</taxon>
        <taxon>Sorangium</taxon>
    </lineage>
</organism>
<gene>
    <name evidence="3" type="ORF">POL72_00130</name>
</gene>
<feature type="chain" id="PRO_5046154581" description="PE-PGRS family protein" evidence="2">
    <location>
        <begin position="24"/>
        <end position="329"/>
    </location>
</feature>
<dbReference type="InterPro" id="IPR013320">
    <property type="entry name" value="ConA-like_dom_sf"/>
</dbReference>
<proteinExistence type="predicted"/>
<keyword evidence="4" id="KW-1185">Reference proteome</keyword>
<evidence type="ECO:0000256" key="2">
    <source>
        <dbReference type="SAM" id="SignalP"/>
    </source>
</evidence>
<name>A0ABT5BPN4_9BACT</name>
<dbReference type="SUPFAM" id="SSF49899">
    <property type="entry name" value="Concanavalin A-like lectins/glucanases"/>
    <property type="match status" value="1"/>
</dbReference>
<accession>A0ABT5BPN4</accession>
<evidence type="ECO:0000313" key="4">
    <source>
        <dbReference type="Proteomes" id="UP001217485"/>
    </source>
</evidence>
<dbReference type="Proteomes" id="UP001217485">
    <property type="component" value="Unassembled WGS sequence"/>
</dbReference>
<dbReference type="PROSITE" id="PS51257">
    <property type="entry name" value="PROKAR_LIPOPROTEIN"/>
    <property type="match status" value="1"/>
</dbReference>
<evidence type="ECO:0000313" key="3">
    <source>
        <dbReference type="EMBL" id="MDC0676127.1"/>
    </source>
</evidence>
<keyword evidence="2" id="KW-0732">Signal</keyword>
<feature type="signal peptide" evidence="2">
    <location>
        <begin position="1"/>
        <end position="23"/>
    </location>
</feature>